<gene>
    <name evidence="2" type="ORF">FRZ03_36995</name>
</gene>
<evidence type="ECO:0000313" key="2">
    <source>
        <dbReference type="EMBL" id="TWV30392.1"/>
    </source>
</evidence>
<reference evidence="2" key="1">
    <citation type="journal article" date="2019" name="Microbiol. Resour. Announc.">
        <title>Draft Genomic Sequences of Streptomyces misionensis and Streptomyces albidoflavus, bacteria applied for phytopathogen biocontrol.</title>
        <authorList>
            <person name="Pylro V."/>
            <person name="Dias A."/>
            <person name="Andreote F."/>
            <person name="Varani A."/>
            <person name="Andreote C."/>
            <person name="Bernardo E."/>
            <person name="Martins T."/>
        </authorList>
    </citation>
    <scope>NUCLEOTIDE SEQUENCE [LARGE SCALE GENOMIC DNA]</scope>
    <source>
        <strain evidence="2">66</strain>
    </source>
</reference>
<accession>A0A5C6IPK0</accession>
<organism evidence="2 3">
    <name type="scientific">Streptomyces misionensis</name>
    <dbReference type="NCBI Taxonomy" id="67331"/>
    <lineage>
        <taxon>Bacteria</taxon>
        <taxon>Bacillati</taxon>
        <taxon>Actinomycetota</taxon>
        <taxon>Actinomycetes</taxon>
        <taxon>Kitasatosporales</taxon>
        <taxon>Streptomycetaceae</taxon>
        <taxon>Streptomyces</taxon>
    </lineage>
</organism>
<feature type="region of interest" description="Disordered" evidence="1">
    <location>
        <begin position="1"/>
        <end position="73"/>
    </location>
</feature>
<feature type="compositionally biased region" description="Low complexity" evidence="1">
    <location>
        <begin position="46"/>
        <end position="73"/>
    </location>
</feature>
<evidence type="ECO:0000313" key="3">
    <source>
        <dbReference type="Proteomes" id="UP000320481"/>
    </source>
</evidence>
<name>A0A5C6IPK0_9ACTN</name>
<dbReference type="Proteomes" id="UP000320481">
    <property type="component" value="Unassembled WGS sequence"/>
</dbReference>
<comment type="caution">
    <text evidence="2">The sequence shown here is derived from an EMBL/GenBank/DDBJ whole genome shotgun (WGS) entry which is preliminary data.</text>
</comment>
<sequence>MSAPAPAPRPPPPPRAPRSPRAPRRPRSPHRPPPAPARAWPCVTGASPPAWSRCSPSPWSRRPRWAPCASTRT</sequence>
<protein>
    <submittedName>
        <fullName evidence="2">Uncharacterized protein</fullName>
    </submittedName>
</protein>
<dbReference type="AlphaFoldDB" id="A0A5C6IPK0"/>
<keyword evidence="3" id="KW-1185">Reference proteome</keyword>
<evidence type="ECO:0000256" key="1">
    <source>
        <dbReference type="SAM" id="MobiDB-lite"/>
    </source>
</evidence>
<dbReference type="EMBL" id="VOGW01000199">
    <property type="protein sequence ID" value="TWV30392.1"/>
    <property type="molecule type" value="Genomic_DNA"/>
</dbReference>
<proteinExistence type="predicted"/>
<feature type="compositionally biased region" description="Basic residues" evidence="1">
    <location>
        <begin position="21"/>
        <end position="30"/>
    </location>
</feature>
<feature type="compositionally biased region" description="Pro residues" evidence="1">
    <location>
        <begin position="1"/>
        <end position="17"/>
    </location>
</feature>